<proteinExistence type="predicted"/>
<comment type="caution">
    <text evidence="2">The sequence shown here is derived from an EMBL/GenBank/DDBJ whole genome shotgun (WGS) entry which is preliminary data.</text>
</comment>
<sequence length="304" mass="34325">MGILITGGSGFLGQALTERLLAKGNKIYSLSRHPPESRGKLIPLFGDITKPDLGLKEVPRDIHAVHHLAAIHKLGEDKDGSIWQTNVQGTENVIAFCLRNKIRHLYFTSSAYTQGRNTYERSKVLGETMVKGSGIPTVTIFKPSIIMGSAQQFYQGHFSQFVTLVIRVHQRAELVRRKVEGMLRLPVIEPVFRMRANPEGRLNLILLDDVVEVMTSIKRGGTFWLTHPSPPNLTQIFDWISEFVMIRIKIESNFKPTPIEAAFEKMSTAFIPYLWGDDFRSDLKHCLPITKEFIGDTIIKTILA</sequence>
<dbReference type="PANTHER" id="PTHR43245">
    <property type="entry name" value="BIFUNCTIONAL POLYMYXIN RESISTANCE PROTEIN ARNA"/>
    <property type="match status" value="1"/>
</dbReference>
<gene>
    <name evidence="2" type="ORF">LCGC14_0263050</name>
</gene>
<dbReference type="InterPro" id="IPR001509">
    <property type="entry name" value="Epimerase_deHydtase"/>
</dbReference>
<dbReference type="SUPFAM" id="SSF51735">
    <property type="entry name" value="NAD(P)-binding Rossmann-fold domains"/>
    <property type="match status" value="1"/>
</dbReference>
<reference evidence="2" key="1">
    <citation type="journal article" date="2015" name="Nature">
        <title>Complex archaea that bridge the gap between prokaryotes and eukaryotes.</title>
        <authorList>
            <person name="Spang A."/>
            <person name="Saw J.H."/>
            <person name="Jorgensen S.L."/>
            <person name="Zaremba-Niedzwiedzka K."/>
            <person name="Martijn J."/>
            <person name="Lind A.E."/>
            <person name="van Eijk R."/>
            <person name="Schleper C."/>
            <person name="Guy L."/>
            <person name="Ettema T.J."/>
        </authorList>
    </citation>
    <scope>NUCLEOTIDE SEQUENCE</scope>
</reference>
<organism evidence="2">
    <name type="scientific">marine sediment metagenome</name>
    <dbReference type="NCBI Taxonomy" id="412755"/>
    <lineage>
        <taxon>unclassified sequences</taxon>
        <taxon>metagenomes</taxon>
        <taxon>ecological metagenomes</taxon>
    </lineage>
</organism>
<name>A0A0F9U1B8_9ZZZZ</name>
<dbReference type="AlphaFoldDB" id="A0A0F9U1B8"/>
<dbReference type="PANTHER" id="PTHR43245:SF51">
    <property type="entry name" value="SHORT CHAIN DEHYDROGENASE_REDUCTASE FAMILY 42E, MEMBER 2"/>
    <property type="match status" value="1"/>
</dbReference>
<dbReference type="InterPro" id="IPR036291">
    <property type="entry name" value="NAD(P)-bd_dom_sf"/>
</dbReference>
<dbReference type="Pfam" id="PF01370">
    <property type="entry name" value="Epimerase"/>
    <property type="match status" value="1"/>
</dbReference>
<feature type="domain" description="NAD-dependent epimerase/dehydratase" evidence="1">
    <location>
        <begin position="3"/>
        <end position="119"/>
    </location>
</feature>
<dbReference type="EMBL" id="LAZR01000142">
    <property type="protein sequence ID" value="KKN87035.1"/>
    <property type="molecule type" value="Genomic_DNA"/>
</dbReference>
<dbReference type="Gene3D" id="3.40.50.720">
    <property type="entry name" value="NAD(P)-binding Rossmann-like Domain"/>
    <property type="match status" value="1"/>
</dbReference>
<accession>A0A0F9U1B8</accession>
<dbReference type="InterPro" id="IPR050177">
    <property type="entry name" value="Lipid_A_modif_metabolic_enz"/>
</dbReference>
<evidence type="ECO:0000259" key="1">
    <source>
        <dbReference type="Pfam" id="PF01370"/>
    </source>
</evidence>
<evidence type="ECO:0000313" key="2">
    <source>
        <dbReference type="EMBL" id="KKN87035.1"/>
    </source>
</evidence>
<protein>
    <recommendedName>
        <fullName evidence="1">NAD-dependent epimerase/dehydratase domain-containing protein</fullName>
    </recommendedName>
</protein>